<feature type="compositionally biased region" description="Basic and acidic residues" evidence="1">
    <location>
        <begin position="178"/>
        <end position="188"/>
    </location>
</feature>
<proteinExistence type="predicted"/>
<accession>A0A0G4H211</accession>
<dbReference type="AlphaFoldDB" id="A0A0G4H211"/>
<gene>
    <name evidence="2" type="ORF">Cvel_24300</name>
</gene>
<evidence type="ECO:0000256" key="1">
    <source>
        <dbReference type="SAM" id="MobiDB-lite"/>
    </source>
</evidence>
<name>A0A0G4H211_9ALVE</name>
<reference evidence="2" key="1">
    <citation type="submission" date="2014-11" db="EMBL/GenBank/DDBJ databases">
        <authorList>
            <person name="Otto D Thomas"/>
            <person name="Naeem Raeece"/>
        </authorList>
    </citation>
    <scope>NUCLEOTIDE SEQUENCE</scope>
</reference>
<dbReference type="VEuPathDB" id="CryptoDB:Cvel_24300"/>
<protein>
    <submittedName>
        <fullName evidence="2">Uncharacterized protein</fullName>
    </submittedName>
</protein>
<dbReference type="EMBL" id="CDMZ01001776">
    <property type="protein sequence ID" value="CEM37443.1"/>
    <property type="molecule type" value="Genomic_DNA"/>
</dbReference>
<feature type="region of interest" description="Disordered" evidence="1">
    <location>
        <begin position="125"/>
        <end position="205"/>
    </location>
</feature>
<sequence length="205" mass="22537">MREIAQGILEVICMDDVKTASTATGREANVSVAAVQTSQVRRKRTRRSRRMTAAAWGKEMFALYIATPTSKVARVVKESIQEYGVPQKPRHIQTARRTCIPLSKTKSSVEMSPLVASSRLEADRRYVSVTSSQEGEGGEGNERQRSARTPKEVLGTEVLSPSQSERGSVCHFKYPSAKKKESVKKGDDGAPMQVPDPVKKIDCSP</sequence>
<feature type="compositionally biased region" description="Basic and acidic residues" evidence="1">
    <location>
        <begin position="140"/>
        <end position="151"/>
    </location>
</feature>
<evidence type="ECO:0000313" key="2">
    <source>
        <dbReference type="EMBL" id="CEM37443.1"/>
    </source>
</evidence>
<organism evidence="2">
    <name type="scientific">Chromera velia CCMP2878</name>
    <dbReference type="NCBI Taxonomy" id="1169474"/>
    <lineage>
        <taxon>Eukaryota</taxon>
        <taxon>Sar</taxon>
        <taxon>Alveolata</taxon>
        <taxon>Colpodellida</taxon>
        <taxon>Chromeraceae</taxon>
        <taxon>Chromera</taxon>
    </lineage>
</organism>